<feature type="domain" description="Aldehyde oxidase/xanthine dehydrogenase a/b hammerhead" evidence="1">
    <location>
        <begin position="211"/>
        <end position="289"/>
    </location>
</feature>
<dbReference type="OrthoDB" id="9767994at2"/>
<dbReference type="SUPFAM" id="SSF54665">
    <property type="entry name" value="CO dehydrogenase molybdoprotein N-domain-like"/>
    <property type="match status" value="1"/>
</dbReference>
<dbReference type="Proteomes" id="UP000254889">
    <property type="component" value="Chromosome"/>
</dbReference>
<keyword evidence="3" id="KW-1185">Reference proteome</keyword>
<dbReference type="InterPro" id="IPR008274">
    <property type="entry name" value="AldOxase/xan_DH_MoCoBD1"/>
</dbReference>
<dbReference type="Pfam" id="PF02738">
    <property type="entry name" value="MoCoBD_1"/>
    <property type="match status" value="1"/>
</dbReference>
<dbReference type="RefSeq" id="WP_115693552.1">
    <property type="nucleotide sequence ID" value="NZ_CP031417.1"/>
</dbReference>
<dbReference type="AlphaFoldDB" id="A0A346A1X6"/>
<dbReference type="Gene3D" id="3.30.365.10">
    <property type="entry name" value="Aldehyde oxidase/xanthine dehydrogenase, molybdopterin binding domain"/>
    <property type="match status" value="4"/>
</dbReference>
<dbReference type="PROSITE" id="PS51318">
    <property type="entry name" value="TAT"/>
    <property type="match status" value="1"/>
</dbReference>
<dbReference type="SMART" id="SM01008">
    <property type="entry name" value="Ald_Xan_dh_C"/>
    <property type="match status" value="1"/>
</dbReference>
<organism evidence="2 3">
    <name type="scientific">Pseudolabrys taiwanensis</name>
    <dbReference type="NCBI Taxonomy" id="331696"/>
    <lineage>
        <taxon>Bacteria</taxon>
        <taxon>Pseudomonadati</taxon>
        <taxon>Pseudomonadota</taxon>
        <taxon>Alphaproteobacteria</taxon>
        <taxon>Hyphomicrobiales</taxon>
        <taxon>Xanthobacteraceae</taxon>
        <taxon>Pseudolabrys</taxon>
    </lineage>
</organism>
<evidence type="ECO:0000313" key="3">
    <source>
        <dbReference type="Proteomes" id="UP000254889"/>
    </source>
</evidence>
<gene>
    <name evidence="2" type="ORF">DW352_23240</name>
</gene>
<dbReference type="PANTHER" id="PTHR47495:SF2">
    <property type="entry name" value="ALDEHYDE DEHYDROGENASE"/>
    <property type="match status" value="1"/>
</dbReference>
<dbReference type="Gene3D" id="3.90.1170.50">
    <property type="entry name" value="Aldehyde oxidase/xanthine dehydrogenase, a/b hammerhead"/>
    <property type="match status" value="1"/>
</dbReference>
<sequence>MTEHIQTTAFSRRGFLIGSGSAAIAVAFGSGLRSASAAGTADLGAFVSIGADGIVTFICPASEMGQGTRTSLAVIFAEELDADWSKMRVMQAPADAKLYGNPKFGNQQSTVGSYAVTGYYAKLRLAGAQARKVLLMNAADAWKVPVGELTTEPGMVVHAKSNRKIGYGELAKTATVPNPLPEVTKADLKPEAQFRLIGKNIDRIDVPSKTNGTAEYSMDVQVPNMVYGAILYCDVQHEKPVQIDDSAAKRIKGVVKIVPLPVGVGVLAETVEAAFRAKEALKVTWTKTTPAQTYSNDGVLADYRTIAADWSKPGVDMVKKGDADAALKGAAKVLTAEYFSEHLSHVCMEPLNATVHIQGDKVEVWAGNQAPVTQQMAAAAVAGVPPANVTVHTMLLGGGFGRRSDADTVAHATMLAKASDGRPVKLIWTRNEDMMNDKFRPLTVQRLEVGLDAKGDVVGWRHRIVNESYLGRVLPPPIFQKIGMRDEVSGGGGEMSYAVANHRVDWVRAARGVDVGAWRGIAAGYTKFAIETFIDELAAGKGTDPLAYRIAMLKDDPRAQAVVKAVADMSRYNEKRQGRALGLAYSDSLHSHTAAVVEVSVDEKSGAITVHHVWAAVDAGLAVQPKNIEAQMRGAMVFGLGAALREEVHIKDGVVEERNFDGYPVLRMSDIPPMDVKVISNDSEPTGIGEAGVPVIAPAIANAVAQLTGKRLRHLPMTPDRVKQALG</sequence>
<dbReference type="PANTHER" id="PTHR47495">
    <property type="entry name" value="ALDEHYDE DEHYDROGENASE"/>
    <property type="match status" value="1"/>
</dbReference>
<dbReference type="InterPro" id="IPR012368">
    <property type="entry name" value="OxRdtase_Mopterin-bd_su_IorB"/>
</dbReference>
<dbReference type="EMBL" id="CP031417">
    <property type="protein sequence ID" value="AXK83173.1"/>
    <property type="molecule type" value="Genomic_DNA"/>
</dbReference>
<dbReference type="InterPro" id="IPR036856">
    <property type="entry name" value="Ald_Oxase/Xan_DH_a/b_sf"/>
</dbReference>
<dbReference type="SUPFAM" id="SSF56003">
    <property type="entry name" value="Molybdenum cofactor-binding domain"/>
    <property type="match status" value="2"/>
</dbReference>
<accession>A0A346A1X6</accession>
<protein>
    <submittedName>
        <fullName evidence="2">Xanthine dehydrogenase family protein molybdopterin-binding subunit</fullName>
    </submittedName>
</protein>
<dbReference type="InterPro" id="IPR006311">
    <property type="entry name" value="TAT_signal"/>
</dbReference>
<dbReference type="InterPro" id="IPR046867">
    <property type="entry name" value="AldOxase/xan_DH_MoCoBD2"/>
</dbReference>
<dbReference type="PIRSF" id="PIRSF036389">
    <property type="entry name" value="IOR_B"/>
    <property type="match status" value="1"/>
</dbReference>
<name>A0A346A1X6_9HYPH</name>
<dbReference type="InterPro" id="IPR000674">
    <property type="entry name" value="Ald_Oxase/Xan_DH_a/b"/>
</dbReference>
<dbReference type="Pfam" id="PF20256">
    <property type="entry name" value="MoCoBD_2"/>
    <property type="match status" value="2"/>
</dbReference>
<dbReference type="InterPro" id="IPR052516">
    <property type="entry name" value="N-heterocyclic_Hydroxylase"/>
</dbReference>
<dbReference type="GO" id="GO:0016491">
    <property type="term" value="F:oxidoreductase activity"/>
    <property type="evidence" value="ECO:0007669"/>
    <property type="project" value="InterPro"/>
</dbReference>
<dbReference type="KEGG" id="ptaw:DW352_23240"/>
<evidence type="ECO:0000313" key="2">
    <source>
        <dbReference type="EMBL" id="AXK83173.1"/>
    </source>
</evidence>
<proteinExistence type="predicted"/>
<evidence type="ECO:0000259" key="1">
    <source>
        <dbReference type="SMART" id="SM01008"/>
    </source>
</evidence>
<reference evidence="2 3" key="1">
    <citation type="submission" date="2018-07" db="EMBL/GenBank/DDBJ databases">
        <authorList>
            <person name="Quirk P.G."/>
            <person name="Krulwich T.A."/>
        </authorList>
    </citation>
    <scope>NUCLEOTIDE SEQUENCE [LARGE SCALE GENOMIC DNA]</scope>
    <source>
        <strain evidence="2 3">CC-BB4</strain>
    </source>
</reference>
<dbReference type="InterPro" id="IPR037165">
    <property type="entry name" value="AldOxase/xan_DH_Mopterin-bd_sf"/>
</dbReference>